<name>A0ABR0NQ46_GOSAR</name>
<keyword evidence="3" id="KW-1185">Reference proteome</keyword>
<feature type="compositionally biased region" description="Basic and acidic residues" evidence="1">
    <location>
        <begin position="91"/>
        <end position="105"/>
    </location>
</feature>
<feature type="region of interest" description="Disordered" evidence="1">
    <location>
        <begin position="91"/>
        <end position="130"/>
    </location>
</feature>
<reference evidence="2 3" key="1">
    <citation type="submission" date="2023-03" db="EMBL/GenBank/DDBJ databases">
        <title>WGS of Gossypium arboreum.</title>
        <authorList>
            <person name="Yu D."/>
        </authorList>
    </citation>
    <scope>NUCLEOTIDE SEQUENCE [LARGE SCALE GENOMIC DNA]</scope>
    <source>
        <tissue evidence="2">Leaf</tissue>
    </source>
</reference>
<evidence type="ECO:0000256" key="1">
    <source>
        <dbReference type="SAM" id="MobiDB-lite"/>
    </source>
</evidence>
<feature type="compositionally biased region" description="Basic and acidic residues" evidence="1">
    <location>
        <begin position="117"/>
        <end position="130"/>
    </location>
</feature>
<sequence>MHSIHATMCQMQSQMEEMFQVLQTKVNSDIPSNTKNNIKIERKEYVKAINLCLGVVLRDLVRQTIVVIDEEEDNAPIPNVEKGVIKGEEDKNEIRVSNAHDKEVDQPSMRKVPFSARLEEKKRERMIKNS</sequence>
<accession>A0ABR0NQ46</accession>
<dbReference type="EMBL" id="JARKNE010000009">
    <property type="protein sequence ID" value="KAK5802644.1"/>
    <property type="molecule type" value="Genomic_DNA"/>
</dbReference>
<protein>
    <submittedName>
        <fullName evidence="2">Uncharacterized protein</fullName>
    </submittedName>
</protein>
<evidence type="ECO:0000313" key="2">
    <source>
        <dbReference type="EMBL" id="KAK5802644.1"/>
    </source>
</evidence>
<evidence type="ECO:0000313" key="3">
    <source>
        <dbReference type="Proteomes" id="UP001358586"/>
    </source>
</evidence>
<comment type="caution">
    <text evidence="2">The sequence shown here is derived from an EMBL/GenBank/DDBJ whole genome shotgun (WGS) entry which is preliminary data.</text>
</comment>
<gene>
    <name evidence="2" type="ORF">PVK06_030254</name>
</gene>
<dbReference type="Proteomes" id="UP001358586">
    <property type="component" value="Chromosome 9"/>
</dbReference>
<proteinExistence type="predicted"/>
<organism evidence="2 3">
    <name type="scientific">Gossypium arboreum</name>
    <name type="common">Tree cotton</name>
    <name type="synonym">Gossypium nanking</name>
    <dbReference type="NCBI Taxonomy" id="29729"/>
    <lineage>
        <taxon>Eukaryota</taxon>
        <taxon>Viridiplantae</taxon>
        <taxon>Streptophyta</taxon>
        <taxon>Embryophyta</taxon>
        <taxon>Tracheophyta</taxon>
        <taxon>Spermatophyta</taxon>
        <taxon>Magnoliopsida</taxon>
        <taxon>eudicotyledons</taxon>
        <taxon>Gunneridae</taxon>
        <taxon>Pentapetalae</taxon>
        <taxon>rosids</taxon>
        <taxon>malvids</taxon>
        <taxon>Malvales</taxon>
        <taxon>Malvaceae</taxon>
        <taxon>Malvoideae</taxon>
        <taxon>Gossypium</taxon>
    </lineage>
</organism>